<gene>
    <name evidence="1" type="ORF">MNBD_ACTINO02-2543</name>
</gene>
<sequence>KSPVEKLALLAGSALEGETAMAEASGMERAEVALRLAATHAVMAVETDDAEAAEHTVVWAGRCVDVARHHNAAIVHYVPRAAALCASVLDHVGSDLQAPAIDTVRGWLRGYARALGEIAANTAAADRLALVALAAEGVDGAEELTTAARRDAAAAYQAIGDFETATTFTPFL</sequence>
<protein>
    <submittedName>
        <fullName evidence="1">Uncharacterized protein</fullName>
    </submittedName>
</protein>
<organism evidence="1">
    <name type="scientific">hydrothermal vent metagenome</name>
    <dbReference type="NCBI Taxonomy" id="652676"/>
    <lineage>
        <taxon>unclassified sequences</taxon>
        <taxon>metagenomes</taxon>
        <taxon>ecological metagenomes</taxon>
    </lineage>
</organism>
<proteinExistence type="predicted"/>
<evidence type="ECO:0000313" key="1">
    <source>
        <dbReference type="EMBL" id="VAW09530.1"/>
    </source>
</evidence>
<dbReference type="AlphaFoldDB" id="A0A3B0SY90"/>
<dbReference type="EMBL" id="UOEK01000601">
    <property type="protein sequence ID" value="VAW09530.1"/>
    <property type="molecule type" value="Genomic_DNA"/>
</dbReference>
<accession>A0A3B0SY90</accession>
<feature type="non-terminal residue" evidence="1">
    <location>
        <position position="1"/>
    </location>
</feature>
<name>A0A3B0SY90_9ZZZZ</name>
<reference evidence="1" key="1">
    <citation type="submission" date="2018-06" db="EMBL/GenBank/DDBJ databases">
        <authorList>
            <person name="Zhirakovskaya E."/>
        </authorList>
    </citation>
    <scope>NUCLEOTIDE SEQUENCE</scope>
</reference>